<protein>
    <recommendedName>
        <fullName evidence="1">At2g35280-like TPR domain-containing protein</fullName>
    </recommendedName>
</protein>
<gene>
    <name evidence="2" type="ORF">C3L33_13896</name>
</gene>
<dbReference type="PANTHER" id="PTHR33784:SF10">
    <property type="entry name" value="F-BOX PROTEIN"/>
    <property type="match status" value="1"/>
</dbReference>
<name>A0A6A4L7D7_9ERIC</name>
<dbReference type="InterPro" id="IPR057136">
    <property type="entry name" value="At2g35280_TPR_dom"/>
</dbReference>
<evidence type="ECO:0000313" key="2">
    <source>
        <dbReference type="EMBL" id="KAE9454210.1"/>
    </source>
</evidence>
<comment type="caution">
    <text evidence="2">The sequence shown here is derived from an EMBL/GenBank/DDBJ whole genome shotgun (WGS) entry which is preliminary data.</text>
</comment>
<keyword evidence="3" id="KW-1185">Reference proteome</keyword>
<evidence type="ECO:0000313" key="3">
    <source>
        <dbReference type="Proteomes" id="UP000428333"/>
    </source>
</evidence>
<dbReference type="InterPro" id="IPR036047">
    <property type="entry name" value="F-box-like_dom_sf"/>
</dbReference>
<proteinExistence type="predicted"/>
<sequence length="387" mass="43637">MINSLPSDLLVDVLSRVASSSFTDLFNSKLCCRDFRGAAEEECVLEQVSMVGFPVIHQWLKSEKVSWFLNQCVQIGNPEALYRQGMVTKSLFPNLILAYLTLNARLEKLRRASEKGHAEASYVYGIILVCMGGQSSVEGLKLLNAMKGSTTSQSTRFAIFQDCRKRIEAVIRAICRDIRRAAEEEYILEQVSIMGFPVNQWRKSEEVSLFLNRCVKGGNPEALYRQGMVTKSLFPNLILAYLTLNARSCEHMICLYLIDLIVSSMRMESGFEKLRRASEKGHSEASYVYGIILVCKGGQSSVEGLKLLNAMKSGTTSQSTRFAIFQECRKRIEAVIRSMWINNHLEGRQSRSCCHENTSRLKETWDGRREVEDDASCEACKLNGIGK</sequence>
<feature type="domain" description="At2g35280-like TPR" evidence="1">
    <location>
        <begin position="54"/>
        <end position="171"/>
    </location>
</feature>
<dbReference type="AlphaFoldDB" id="A0A6A4L7D7"/>
<evidence type="ECO:0000259" key="1">
    <source>
        <dbReference type="Pfam" id="PF23310"/>
    </source>
</evidence>
<dbReference type="OrthoDB" id="1865546at2759"/>
<dbReference type="Pfam" id="PF23310">
    <property type="entry name" value="TPR_27"/>
    <property type="match status" value="3"/>
</dbReference>
<accession>A0A6A4L7D7</accession>
<dbReference type="EMBL" id="QEFC01002140">
    <property type="protein sequence ID" value="KAE9454210.1"/>
    <property type="molecule type" value="Genomic_DNA"/>
</dbReference>
<dbReference type="Proteomes" id="UP000428333">
    <property type="component" value="Linkage Group LG08"/>
</dbReference>
<dbReference type="PANTHER" id="PTHR33784">
    <property type="entry name" value="OS05G0482100 PROTEIN"/>
    <property type="match status" value="1"/>
</dbReference>
<organism evidence="2 3">
    <name type="scientific">Rhododendron williamsianum</name>
    <dbReference type="NCBI Taxonomy" id="262921"/>
    <lineage>
        <taxon>Eukaryota</taxon>
        <taxon>Viridiplantae</taxon>
        <taxon>Streptophyta</taxon>
        <taxon>Embryophyta</taxon>
        <taxon>Tracheophyta</taxon>
        <taxon>Spermatophyta</taxon>
        <taxon>Magnoliopsida</taxon>
        <taxon>eudicotyledons</taxon>
        <taxon>Gunneridae</taxon>
        <taxon>Pentapetalae</taxon>
        <taxon>asterids</taxon>
        <taxon>Ericales</taxon>
        <taxon>Ericaceae</taxon>
        <taxon>Ericoideae</taxon>
        <taxon>Rhodoreae</taxon>
        <taxon>Rhododendron</taxon>
    </lineage>
</organism>
<feature type="domain" description="At2g35280-like TPR" evidence="1">
    <location>
        <begin position="196"/>
        <end position="230"/>
    </location>
</feature>
<dbReference type="InterPro" id="IPR040338">
    <property type="entry name" value="At1g67623-like"/>
</dbReference>
<feature type="domain" description="At2g35280-like TPR" evidence="1">
    <location>
        <begin position="263"/>
        <end position="336"/>
    </location>
</feature>
<dbReference type="SUPFAM" id="SSF81383">
    <property type="entry name" value="F-box domain"/>
    <property type="match status" value="1"/>
</dbReference>
<reference evidence="2 3" key="1">
    <citation type="journal article" date="2019" name="Genome Biol. Evol.">
        <title>The Rhododendron genome and chromosomal organization provide insight into shared whole-genome duplications across the heath family (Ericaceae).</title>
        <authorList>
            <person name="Soza V.L."/>
            <person name="Lindsley D."/>
            <person name="Waalkes A."/>
            <person name="Ramage E."/>
            <person name="Patwardhan R.P."/>
            <person name="Burton J.N."/>
            <person name="Adey A."/>
            <person name="Kumar A."/>
            <person name="Qiu R."/>
            <person name="Shendure J."/>
            <person name="Hall B."/>
        </authorList>
    </citation>
    <scope>NUCLEOTIDE SEQUENCE [LARGE SCALE GENOMIC DNA]</scope>
    <source>
        <strain evidence="2">RSF 1966-606</strain>
    </source>
</reference>
<feature type="non-terminal residue" evidence="2">
    <location>
        <position position="1"/>
    </location>
</feature>